<name>A0A2R8ATB0_9RHOB</name>
<proteinExistence type="predicted"/>
<dbReference type="OrthoDB" id="9780674at2"/>
<organism evidence="1 2">
    <name type="scientific">Aliiroseovarius pelagivivens</name>
    <dbReference type="NCBI Taxonomy" id="1639690"/>
    <lineage>
        <taxon>Bacteria</taxon>
        <taxon>Pseudomonadati</taxon>
        <taxon>Pseudomonadota</taxon>
        <taxon>Alphaproteobacteria</taxon>
        <taxon>Rhodobacterales</taxon>
        <taxon>Paracoccaceae</taxon>
        <taxon>Aliiroseovarius</taxon>
    </lineage>
</organism>
<dbReference type="RefSeq" id="WP_108858218.1">
    <property type="nucleotide sequence ID" value="NZ_OMOI01000002.1"/>
</dbReference>
<evidence type="ECO:0000313" key="2">
    <source>
        <dbReference type="Proteomes" id="UP000244911"/>
    </source>
</evidence>
<reference evidence="1 2" key="1">
    <citation type="submission" date="2018-03" db="EMBL/GenBank/DDBJ databases">
        <authorList>
            <person name="Keele B.F."/>
        </authorList>
    </citation>
    <scope>NUCLEOTIDE SEQUENCE [LARGE SCALE GENOMIC DNA]</scope>
    <source>
        <strain evidence="1 2">CECT 8811</strain>
    </source>
</reference>
<dbReference type="SUPFAM" id="SSF56601">
    <property type="entry name" value="beta-lactamase/transpeptidase-like"/>
    <property type="match status" value="1"/>
</dbReference>
<dbReference type="InterPro" id="IPR012338">
    <property type="entry name" value="Beta-lactam/transpept-like"/>
</dbReference>
<evidence type="ECO:0008006" key="3">
    <source>
        <dbReference type="Google" id="ProtNLM"/>
    </source>
</evidence>
<dbReference type="EMBL" id="OMOI01000002">
    <property type="protein sequence ID" value="SPF79265.1"/>
    <property type="molecule type" value="Genomic_DNA"/>
</dbReference>
<protein>
    <recommendedName>
        <fullName evidence="3">Asparaginase</fullName>
    </recommendedName>
</protein>
<gene>
    <name evidence="1" type="ORF">ALP8811_03204</name>
</gene>
<dbReference type="AlphaFoldDB" id="A0A2R8ATB0"/>
<dbReference type="PANTHER" id="PTHR42110">
    <property type="entry name" value="L-ASPARAGINASE, PUTATIVE (AFU_ORTHOLOGUE AFUA_3G11890)-RELATED"/>
    <property type="match status" value="1"/>
</dbReference>
<dbReference type="PANTHER" id="PTHR42110:SF1">
    <property type="entry name" value="L-ASPARAGINASE, PUTATIVE (AFU_ORTHOLOGUE AFUA_3G11890)-RELATED"/>
    <property type="match status" value="1"/>
</dbReference>
<dbReference type="InterPro" id="IPR010349">
    <property type="entry name" value="Asparaginase_II"/>
</dbReference>
<keyword evidence="2" id="KW-1185">Reference proteome</keyword>
<dbReference type="Proteomes" id="UP000244911">
    <property type="component" value="Unassembled WGS sequence"/>
</dbReference>
<sequence>MGKAERLVEVWRGDILESQHRGHAVVVDKTGGIVHAWGDPDQVILPRSSAKMLQALPLVESGAADAAGLTTEQLALSCASHQGAAIHTDRVSRWLADMGLGNDDLRCGPQWPADKPAKVGLIKTDDSPCRIHNNCSGKHAGFLTLSRHMGVSDPEYVEVDHPIQVAIKQAFEEVTGEVSPGFGIDGCSAPNHASTLLGMGRAMAGFAAAKEDGDARQKASVRLREAMMLHPDLVAGETRACTELMRSAPGKVALKTGAEAFFIAIIPELEMGVALKIEDGSTRASECAVAAILVKLGVLDPAHPDVKKRLNPDVLNFAGLNTGFIRPSDALLTL</sequence>
<dbReference type="Pfam" id="PF06089">
    <property type="entry name" value="Asparaginase_II"/>
    <property type="match status" value="1"/>
</dbReference>
<evidence type="ECO:0000313" key="1">
    <source>
        <dbReference type="EMBL" id="SPF79265.1"/>
    </source>
</evidence>
<accession>A0A2R8ATB0</accession>